<evidence type="ECO:0000313" key="3">
    <source>
        <dbReference type="Proteomes" id="UP000029120"/>
    </source>
</evidence>
<reference evidence="3" key="1">
    <citation type="journal article" date="2015" name="Nat. Plants">
        <title>Genome expansion of Arabis alpina linked with retrotransposition and reduced symmetric DNA methylation.</title>
        <authorList>
            <person name="Willing E.M."/>
            <person name="Rawat V."/>
            <person name="Mandakova T."/>
            <person name="Maumus F."/>
            <person name="James G.V."/>
            <person name="Nordstroem K.J."/>
            <person name="Becker C."/>
            <person name="Warthmann N."/>
            <person name="Chica C."/>
            <person name="Szarzynska B."/>
            <person name="Zytnicki M."/>
            <person name="Albani M.C."/>
            <person name="Kiefer C."/>
            <person name="Bergonzi S."/>
            <person name="Castaings L."/>
            <person name="Mateos J.L."/>
            <person name="Berns M.C."/>
            <person name="Bujdoso N."/>
            <person name="Piofczyk T."/>
            <person name="de Lorenzo L."/>
            <person name="Barrero-Sicilia C."/>
            <person name="Mateos I."/>
            <person name="Piednoel M."/>
            <person name="Hagmann J."/>
            <person name="Chen-Min-Tao R."/>
            <person name="Iglesias-Fernandez R."/>
            <person name="Schuster S.C."/>
            <person name="Alonso-Blanco C."/>
            <person name="Roudier F."/>
            <person name="Carbonero P."/>
            <person name="Paz-Ares J."/>
            <person name="Davis S.J."/>
            <person name="Pecinka A."/>
            <person name="Quesneville H."/>
            <person name="Colot V."/>
            <person name="Lysak M.A."/>
            <person name="Weigel D."/>
            <person name="Coupland G."/>
            <person name="Schneeberger K."/>
        </authorList>
    </citation>
    <scope>NUCLEOTIDE SEQUENCE [LARGE SCALE GENOMIC DNA]</scope>
    <source>
        <strain evidence="3">cv. Pajares</strain>
    </source>
</reference>
<feature type="region of interest" description="Disordered" evidence="1">
    <location>
        <begin position="19"/>
        <end position="154"/>
    </location>
</feature>
<keyword evidence="3" id="KW-1185">Reference proteome</keyword>
<feature type="compositionally biased region" description="Basic and acidic residues" evidence="1">
    <location>
        <begin position="57"/>
        <end position="95"/>
    </location>
</feature>
<sequence>MEEEKASCVVVAMDPKEGSMISELEPDGCGAGVMNRVGPDVTVNQSDPDTVMIGTDEATKGSDPDVSTGREEGRPTSPPCHDDDPTSSLRHDIETPRSSPPRHGDDPTSVPRGDIGTPRSSPPRHDYIPTSLLRCDAEADDDDVEAKDSDVESD</sequence>
<protein>
    <submittedName>
        <fullName evidence="2">Uncharacterized protein</fullName>
    </submittedName>
</protein>
<evidence type="ECO:0000313" key="2">
    <source>
        <dbReference type="EMBL" id="KFK26406.1"/>
    </source>
</evidence>
<gene>
    <name evidence="2" type="ordered locus">AALP_Aa8g244500</name>
</gene>
<name>A0A087G954_ARAAL</name>
<proteinExistence type="predicted"/>
<dbReference type="Proteomes" id="UP000029120">
    <property type="component" value="Chromosome 8"/>
</dbReference>
<dbReference type="EMBL" id="CM002876">
    <property type="protein sequence ID" value="KFK26406.1"/>
    <property type="molecule type" value="Genomic_DNA"/>
</dbReference>
<dbReference type="Gramene" id="KFK26406">
    <property type="protein sequence ID" value="KFK26406"/>
    <property type="gene ID" value="AALP_AA8G244500"/>
</dbReference>
<dbReference type="AlphaFoldDB" id="A0A087G954"/>
<organism evidence="2 3">
    <name type="scientific">Arabis alpina</name>
    <name type="common">Alpine rock-cress</name>
    <dbReference type="NCBI Taxonomy" id="50452"/>
    <lineage>
        <taxon>Eukaryota</taxon>
        <taxon>Viridiplantae</taxon>
        <taxon>Streptophyta</taxon>
        <taxon>Embryophyta</taxon>
        <taxon>Tracheophyta</taxon>
        <taxon>Spermatophyta</taxon>
        <taxon>Magnoliopsida</taxon>
        <taxon>eudicotyledons</taxon>
        <taxon>Gunneridae</taxon>
        <taxon>Pentapetalae</taxon>
        <taxon>rosids</taxon>
        <taxon>malvids</taxon>
        <taxon>Brassicales</taxon>
        <taxon>Brassicaceae</taxon>
        <taxon>Arabideae</taxon>
        <taxon>Arabis</taxon>
    </lineage>
</organism>
<evidence type="ECO:0000256" key="1">
    <source>
        <dbReference type="SAM" id="MobiDB-lite"/>
    </source>
</evidence>
<accession>A0A087G954</accession>